<dbReference type="EMBL" id="PNYA01000012">
    <property type="protein sequence ID" value="PMS19148.1"/>
    <property type="molecule type" value="Genomic_DNA"/>
</dbReference>
<evidence type="ECO:0000313" key="3">
    <source>
        <dbReference type="Proteomes" id="UP000235616"/>
    </source>
</evidence>
<accession>A0A2N7VPQ0</accession>
<feature type="domain" description="HEPN AbiU2-like" evidence="1">
    <location>
        <begin position="7"/>
        <end position="228"/>
    </location>
</feature>
<keyword evidence="3" id="KW-1185">Reference proteome</keyword>
<dbReference type="AlphaFoldDB" id="A0A2N7VPQ0"/>
<organism evidence="2 3">
    <name type="scientific">Trinickia dabaoshanensis</name>
    <dbReference type="NCBI Taxonomy" id="564714"/>
    <lineage>
        <taxon>Bacteria</taxon>
        <taxon>Pseudomonadati</taxon>
        <taxon>Pseudomonadota</taxon>
        <taxon>Betaproteobacteria</taxon>
        <taxon>Burkholderiales</taxon>
        <taxon>Burkholderiaceae</taxon>
        <taxon>Trinickia</taxon>
    </lineage>
</organism>
<dbReference type="RefSeq" id="WP_102646229.1">
    <property type="nucleotide sequence ID" value="NZ_PNYA01000012.1"/>
</dbReference>
<protein>
    <recommendedName>
        <fullName evidence="1">HEPN AbiU2-like domain-containing protein</fullName>
    </recommendedName>
</protein>
<evidence type="ECO:0000259" key="1">
    <source>
        <dbReference type="Pfam" id="PF18734"/>
    </source>
</evidence>
<comment type="caution">
    <text evidence="2">The sequence shown here is derived from an EMBL/GenBank/DDBJ whole genome shotgun (WGS) entry which is preliminary data.</text>
</comment>
<sequence>MSSKHAKIEAHASHLLDAFIELRHRYALLGPMLFEEAVPRRWGSGRRAHGFAILRHTLFLSCCQDIAKLTMDSDGRAPSLRNLMAELADDDLRSGCREQFATWKLPPVEEEADPAIAAALRQIETDEERELRHQFDTLYDEAVDLWQRLSASVTMNGFRTIRDKVTAHTEVRHVADKYELVDIAKLGIKWGDLLATIQAMQRLVAILGMLIRNAGFAWDSLDVQLARASAGFWE</sequence>
<dbReference type="Proteomes" id="UP000235616">
    <property type="component" value="Unassembled WGS sequence"/>
</dbReference>
<dbReference type="OrthoDB" id="9151763at2"/>
<proteinExistence type="predicted"/>
<gene>
    <name evidence="2" type="ORF">C0Z18_15170</name>
</gene>
<evidence type="ECO:0000313" key="2">
    <source>
        <dbReference type="EMBL" id="PMS19148.1"/>
    </source>
</evidence>
<name>A0A2N7VPQ0_9BURK</name>
<reference evidence="2 3" key="1">
    <citation type="submission" date="2018-01" db="EMBL/GenBank/DDBJ databases">
        <title>Whole genome analyses suggest that Burkholderia sensu lato contains two further novel genera in the rhizoxinica-symbiotica group Mycetohabitans gen. nov., and Trinickia gen. nov.: implications for the evolution of diazotrophy and nodulation in the Burkholderiaceae.</title>
        <authorList>
            <person name="Estrada-de los Santos P."/>
            <person name="Palmer M."/>
            <person name="Chavez-Ramirez B."/>
            <person name="Beukes C."/>
            <person name="Steenkamp E.T."/>
            <person name="Hirsch A.M."/>
            <person name="Manyaka P."/>
            <person name="Maluk M."/>
            <person name="Lafos M."/>
            <person name="Crook M."/>
            <person name="Gross E."/>
            <person name="Simon M.F."/>
            <person name="Bueno dos Reis Junior F."/>
            <person name="Poole P.S."/>
            <person name="Venter S.N."/>
            <person name="James E.K."/>
        </authorList>
    </citation>
    <scope>NUCLEOTIDE SEQUENCE [LARGE SCALE GENOMIC DNA]</scope>
    <source>
        <strain evidence="2 3">GIMN1.004</strain>
    </source>
</reference>
<dbReference type="Pfam" id="PF18734">
    <property type="entry name" value="HEPN_AbiU2"/>
    <property type="match status" value="1"/>
</dbReference>
<dbReference type="InterPro" id="IPR040704">
    <property type="entry name" value="HEPN_AbiU2"/>
</dbReference>